<dbReference type="AlphaFoldDB" id="A0AAC9RNY3"/>
<evidence type="ECO:0000256" key="2">
    <source>
        <dbReference type="PROSITE-ProRule" id="PRU00335"/>
    </source>
</evidence>
<reference evidence="4 5" key="1">
    <citation type="submission" date="2017-04" db="EMBL/GenBank/DDBJ databases">
        <authorList>
            <person name="Veseli I.A."/>
            <person name="Tang C."/>
            <person name="Pombert J.-F."/>
        </authorList>
    </citation>
    <scope>NUCLEOTIDE SEQUENCE [LARGE SCALE GENOMIC DNA]</scope>
    <source>
        <strain evidence="4 5">ATCC 700373</strain>
    </source>
</reference>
<name>A0AAC9RNY3_9STAP</name>
<feature type="DNA-binding region" description="H-T-H motif" evidence="2">
    <location>
        <begin position="37"/>
        <end position="56"/>
    </location>
</feature>
<protein>
    <submittedName>
        <fullName evidence="4">TetR family transcriptional regulator</fullName>
    </submittedName>
</protein>
<dbReference type="KEGG" id="slz:B5P37_05255"/>
<sequence length="191" mass="22392">MKNQEKTKRLDARRNKKKILMTVSQMLHENSDLESINMTAIAKRAEVGVGTLYRHFASKSLLCQAVINDQISDMFDEIESFLAAYSEASMYDRIYGVLEIFIKFKERNLNLLSFIEKHGLKENSFSAAPFYHDLYRILENEIAKQDEMTDVQLKLDLLLNGFSSDVYLFERFTRGYSKEKYLNKLLEIYLK</sequence>
<keyword evidence="5" id="KW-1185">Reference proteome</keyword>
<dbReference type="EMBL" id="CP020773">
    <property type="protein sequence ID" value="ARJ50766.1"/>
    <property type="molecule type" value="Genomic_DNA"/>
</dbReference>
<dbReference type="InterPro" id="IPR009057">
    <property type="entry name" value="Homeodomain-like_sf"/>
</dbReference>
<evidence type="ECO:0000313" key="5">
    <source>
        <dbReference type="Proteomes" id="UP000242864"/>
    </source>
</evidence>
<dbReference type="InterPro" id="IPR001647">
    <property type="entry name" value="HTH_TetR"/>
</dbReference>
<proteinExistence type="predicted"/>
<evidence type="ECO:0000259" key="3">
    <source>
        <dbReference type="PROSITE" id="PS50977"/>
    </source>
</evidence>
<feature type="domain" description="HTH tetR-type" evidence="3">
    <location>
        <begin position="13"/>
        <end position="74"/>
    </location>
</feature>
<dbReference type="Pfam" id="PF00440">
    <property type="entry name" value="TetR_N"/>
    <property type="match status" value="1"/>
</dbReference>
<dbReference type="PANTHER" id="PTHR43479">
    <property type="entry name" value="ACREF/ENVCD OPERON REPRESSOR-RELATED"/>
    <property type="match status" value="1"/>
</dbReference>
<dbReference type="InterPro" id="IPR050624">
    <property type="entry name" value="HTH-type_Tx_Regulator"/>
</dbReference>
<organism evidence="4 5">
    <name type="scientific">Staphylococcus lutrae</name>
    <dbReference type="NCBI Taxonomy" id="155085"/>
    <lineage>
        <taxon>Bacteria</taxon>
        <taxon>Bacillati</taxon>
        <taxon>Bacillota</taxon>
        <taxon>Bacilli</taxon>
        <taxon>Bacillales</taxon>
        <taxon>Staphylococcaceae</taxon>
        <taxon>Staphylococcus</taxon>
    </lineage>
</organism>
<dbReference type="Proteomes" id="UP000242864">
    <property type="component" value="Chromosome"/>
</dbReference>
<keyword evidence="1 2" id="KW-0238">DNA-binding</keyword>
<dbReference type="RefSeq" id="WP_085237244.1">
    <property type="nucleotide sequence ID" value="NZ_CP020773.1"/>
</dbReference>
<dbReference type="PANTHER" id="PTHR43479:SF11">
    <property type="entry name" value="ACREF_ENVCD OPERON REPRESSOR-RELATED"/>
    <property type="match status" value="1"/>
</dbReference>
<accession>A0AAC9RNY3</accession>
<dbReference type="Gene3D" id="1.10.357.10">
    <property type="entry name" value="Tetracycline Repressor, domain 2"/>
    <property type="match status" value="1"/>
</dbReference>
<dbReference type="SUPFAM" id="SSF46689">
    <property type="entry name" value="Homeodomain-like"/>
    <property type="match status" value="1"/>
</dbReference>
<gene>
    <name evidence="4" type="ORF">B5P37_05255</name>
</gene>
<evidence type="ECO:0000313" key="4">
    <source>
        <dbReference type="EMBL" id="ARJ50766.1"/>
    </source>
</evidence>
<evidence type="ECO:0000256" key="1">
    <source>
        <dbReference type="ARBA" id="ARBA00023125"/>
    </source>
</evidence>
<dbReference type="GO" id="GO:0003677">
    <property type="term" value="F:DNA binding"/>
    <property type="evidence" value="ECO:0007669"/>
    <property type="project" value="UniProtKB-UniRule"/>
</dbReference>
<dbReference type="PROSITE" id="PS50977">
    <property type="entry name" value="HTH_TETR_2"/>
    <property type="match status" value="1"/>
</dbReference>